<dbReference type="SUPFAM" id="SSF52047">
    <property type="entry name" value="RNI-like"/>
    <property type="match status" value="1"/>
</dbReference>
<dbReference type="OrthoDB" id="10257471at2759"/>
<keyword evidence="1" id="KW-0677">Repeat</keyword>
<gene>
    <name evidence="2" type="ORF">F8M41_001703</name>
</gene>
<dbReference type="InterPro" id="IPR036047">
    <property type="entry name" value="F-box-like_dom_sf"/>
</dbReference>
<dbReference type="SUPFAM" id="SSF81383">
    <property type="entry name" value="F-box domain"/>
    <property type="match status" value="1"/>
</dbReference>
<reference evidence="2 3" key="1">
    <citation type="journal article" date="2019" name="Environ. Microbiol.">
        <title>At the nexus of three kingdoms: the genome of the mycorrhizal fungus Gigaspora margarita provides insights into plant, endobacterial and fungal interactions.</title>
        <authorList>
            <person name="Venice F."/>
            <person name="Ghignone S."/>
            <person name="Salvioli di Fossalunga A."/>
            <person name="Amselem J."/>
            <person name="Novero M."/>
            <person name="Xianan X."/>
            <person name="Sedzielewska Toro K."/>
            <person name="Morin E."/>
            <person name="Lipzen A."/>
            <person name="Grigoriev I.V."/>
            <person name="Henrissat B."/>
            <person name="Martin F.M."/>
            <person name="Bonfante P."/>
        </authorList>
    </citation>
    <scope>NUCLEOTIDE SEQUENCE [LARGE SCALE GENOMIC DNA]</scope>
    <source>
        <strain evidence="2 3">BEG34</strain>
    </source>
</reference>
<evidence type="ECO:0008006" key="4">
    <source>
        <dbReference type="Google" id="ProtNLM"/>
    </source>
</evidence>
<accession>A0A8H4A7K6</accession>
<comment type="caution">
    <text evidence="2">The sequence shown here is derived from an EMBL/GenBank/DDBJ whole genome shotgun (WGS) entry which is preliminary data.</text>
</comment>
<evidence type="ECO:0000313" key="3">
    <source>
        <dbReference type="Proteomes" id="UP000439903"/>
    </source>
</evidence>
<name>A0A8H4A7K6_GIGMA</name>
<dbReference type="InterPro" id="IPR052201">
    <property type="entry name" value="LRR-containing_regulator"/>
</dbReference>
<dbReference type="PANTHER" id="PTHR24111">
    <property type="entry name" value="LEUCINE-RICH REPEAT-CONTAINING PROTEIN 34"/>
    <property type="match status" value="1"/>
</dbReference>
<dbReference type="Gene3D" id="3.80.10.10">
    <property type="entry name" value="Ribonuclease Inhibitor"/>
    <property type="match status" value="1"/>
</dbReference>
<keyword evidence="3" id="KW-1185">Reference proteome</keyword>
<evidence type="ECO:0000313" key="2">
    <source>
        <dbReference type="EMBL" id="KAF0453651.1"/>
    </source>
</evidence>
<dbReference type="EMBL" id="WTPW01001139">
    <property type="protein sequence ID" value="KAF0453651.1"/>
    <property type="molecule type" value="Genomic_DNA"/>
</dbReference>
<dbReference type="AlphaFoldDB" id="A0A8H4A7K6"/>
<dbReference type="PANTHER" id="PTHR24111:SF0">
    <property type="entry name" value="LEUCINE-RICH REPEAT-CONTAINING PROTEIN"/>
    <property type="match status" value="1"/>
</dbReference>
<dbReference type="InterPro" id="IPR032675">
    <property type="entry name" value="LRR_dom_sf"/>
</dbReference>
<sequence>MTELPTEIYFIIFYNLKNDFHGLFTCTRVNRTWCENVIPILWSEPDLHLRDNRLIQVLFLTLNAEEQTLLIPFDIIGSGQARPLFNYTNFIRSIPKDHLYYGIKNWLPPLKDTGIRGTDQPRIQDERRPVTEKPVTDELRQDAVTCSLIAMLLRTSANLKQFYINDEVICNQLIFKKLCEKTSITSLDVHYTNEVMDGLEIFLNNNPALTTFNLKSKEFGAEKMEKLVKALCKITALNFLDLHNSRISTEEEWKILGKFLEKNTTLTSLALNENYLKSDLGLKEEEC</sequence>
<proteinExistence type="predicted"/>
<protein>
    <recommendedName>
        <fullName evidence="4">F-box domain-containing protein</fullName>
    </recommendedName>
</protein>
<dbReference type="Proteomes" id="UP000439903">
    <property type="component" value="Unassembled WGS sequence"/>
</dbReference>
<organism evidence="2 3">
    <name type="scientific">Gigaspora margarita</name>
    <dbReference type="NCBI Taxonomy" id="4874"/>
    <lineage>
        <taxon>Eukaryota</taxon>
        <taxon>Fungi</taxon>
        <taxon>Fungi incertae sedis</taxon>
        <taxon>Mucoromycota</taxon>
        <taxon>Glomeromycotina</taxon>
        <taxon>Glomeromycetes</taxon>
        <taxon>Diversisporales</taxon>
        <taxon>Gigasporaceae</taxon>
        <taxon>Gigaspora</taxon>
    </lineage>
</organism>
<evidence type="ECO:0000256" key="1">
    <source>
        <dbReference type="ARBA" id="ARBA00022737"/>
    </source>
</evidence>